<dbReference type="RefSeq" id="WP_281255873.1">
    <property type="nucleotide sequence ID" value="NZ_FWWU01000009.1"/>
</dbReference>
<keyword evidence="1" id="KW-1133">Transmembrane helix</keyword>
<organism evidence="2 3">
    <name type="scientific">Deinococcus hopiensis KR-140</name>
    <dbReference type="NCBI Taxonomy" id="695939"/>
    <lineage>
        <taxon>Bacteria</taxon>
        <taxon>Thermotogati</taxon>
        <taxon>Deinococcota</taxon>
        <taxon>Deinococci</taxon>
        <taxon>Deinococcales</taxon>
        <taxon>Deinococcaceae</taxon>
        <taxon>Deinococcus</taxon>
    </lineage>
</organism>
<evidence type="ECO:0000313" key="2">
    <source>
        <dbReference type="EMBL" id="SMB89362.1"/>
    </source>
</evidence>
<feature type="transmembrane region" description="Helical" evidence="1">
    <location>
        <begin position="15"/>
        <end position="37"/>
    </location>
</feature>
<protein>
    <submittedName>
        <fullName evidence="2">Uncharacterized protein</fullName>
    </submittedName>
</protein>
<dbReference type="Proteomes" id="UP000192582">
    <property type="component" value="Unassembled WGS sequence"/>
</dbReference>
<accession>A0A1W1V7N0</accession>
<reference evidence="2 3" key="1">
    <citation type="submission" date="2017-04" db="EMBL/GenBank/DDBJ databases">
        <authorList>
            <person name="Afonso C.L."/>
            <person name="Miller P.J."/>
            <person name="Scott M.A."/>
            <person name="Spackman E."/>
            <person name="Goraichik I."/>
            <person name="Dimitrov K.M."/>
            <person name="Suarez D.L."/>
            <person name="Swayne D.E."/>
        </authorList>
    </citation>
    <scope>NUCLEOTIDE SEQUENCE [LARGE SCALE GENOMIC DNA]</scope>
    <source>
        <strain evidence="2 3">KR-140</strain>
    </source>
</reference>
<sequence>MVAGPLGPGVGERTILPLLLLLTYLPAVMWLLPAPLVPGRTL</sequence>
<dbReference type="AlphaFoldDB" id="A0A1W1V7N0"/>
<proteinExistence type="predicted"/>
<evidence type="ECO:0000256" key="1">
    <source>
        <dbReference type="SAM" id="Phobius"/>
    </source>
</evidence>
<name>A0A1W1V7N0_9DEIO</name>
<dbReference type="EMBL" id="FWWU01000009">
    <property type="protein sequence ID" value="SMB89362.1"/>
    <property type="molecule type" value="Genomic_DNA"/>
</dbReference>
<keyword evidence="3" id="KW-1185">Reference proteome</keyword>
<evidence type="ECO:0000313" key="3">
    <source>
        <dbReference type="Proteomes" id="UP000192582"/>
    </source>
</evidence>
<keyword evidence="1" id="KW-0472">Membrane</keyword>
<gene>
    <name evidence="2" type="ORF">SAMN00790413_00382</name>
</gene>
<keyword evidence="1" id="KW-0812">Transmembrane</keyword>